<gene>
    <name evidence="6" type="primary">Necator_chrIV.g14436</name>
    <name evidence="6" type="ORF">RB195_001142</name>
</gene>
<dbReference type="InterPro" id="IPR016035">
    <property type="entry name" value="Acyl_Trfase/lysoPLipase"/>
</dbReference>
<dbReference type="InterPro" id="IPR002641">
    <property type="entry name" value="PNPLA_dom"/>
</dbReference>
<dbReference type="PANTHER" id="PTHR24185">
    <property type="entry name" value="CALCIUM-INDEPENDENT PHOSPHOLIPASE A2-GAMMA"/>
    <property type="match status" value="1"/>
</dbReference>
<evidence type="ECO:0000313" key="7">
    <source>
        <dbReference type="Proteomes" id="UP001303046"/>
    </source>
</evidence>
<dbReference type="Gene3D" id="3.40.1090.10">
    <property type="entry name" value="Cytosolic phospholipase A2 catalytic domain"/>
    <property type="match status" value="1"/>
</dbReference>
<dbReference type="InterPro" id="IPR045217">
    <property type="entry name" value="PNPLA8-like"/>
</dbReference>
<dbReference type="PROSITE" id="PS51635">
    <property type="entry name" value="PNPLA"/>
    <property type="match status" value="1"/>
</dbReference>
<feature type="short sequence motif" description="GXGXXG" evidence="4">
    <location>
        <begin position="246"/>
        <end position="251"/>
    </location>
</feature>
<feature type="domain" description="PNPLA" evidence="5">
    <location>
        <begin position="242"/>
        <end position="436"/>
    </location>
</feature>
<dbReference type="SUPFAM" id="SSF52151">
    <property type="entry name" value="FabD/lysophospholipase-like"/>
    <property type="match status" value="1"/>
</dbReference>
<feature type="short sequence motif" description="GXSXG" evidence="4">
    <location>
        <begin position="278"/>
        <end position="282"/>
    </location>
</feature>
<evidence type="ECO:0000256" key="1">
    <source>
        <dbReference type="ARBA" id="ARBA00022801"/>
    </source>
</evidence>
<evidence type="ECO:0000256" key="4">
    <source>
        <dbReference type="PROSITE-ProRule" id="PRU01161"/>
    </source>
</evidence>
<dbReference type="EMBL" id="JAVFWL010000004">
    <property type="protein sequence ID" value="KAK6748342.1"/>
    <property type="molecule type" value="Genomic_DNA"/>
</dbReference>
<evidence type="ECO:0000259" key="5">
    <source>
        <dbReference type="PROSITE" id="PS51635"/>
    </source>
</evidence>
<evidence type="ECO:0000256" key="3">
    <source>
        <dbReference type="ARBA" id="ARBA00023098"/>
    </source>
</evidence>
<feature type="active site" description="Nucleophile" evidence="4">
    <location>
        <position position="280"/>
    </location>
</feature>
<keyword evidence="1 4" id="KW-0378">Hydrolase</keyword>
<name>A0ABR1DCY9_NECAM</name>
<keyword evidence="2 4" id="KW-0442">Lipid degradation</keyword>
<comment type="caution">
    <text evidence="6">The sequence shown here is derived from an EMBL/GenBank/DDBJ whole genome shotgun (WGS) entry which is preliminary data.</text>
</comment>
<accession>A0ABR1DCY9</accession>
<dbReference type="CDD" id="cd07211">
    <property type="entry name" value="Pat_PNPLA8"/>
    <property type="match status" value="1"/>
</dbReference>
<evidence type="ECO:0000256" key="2">
    <source>
        <dbReference type="ARBA" id="ARBA00022963"/>
    </source>
</evidence>
<organism evidence="6 7">
    <name type="scientific">Necator americanus</name>
    <name type="common">Human hookworm</name>
    <dbReference type="NCBI Taxonomy" id="51031"/>
    <lineage>
        <taxon>Eukaryota</taxon>
        <taxon>Metazoa</taxon>
        <taxon>Ecdysozoa</taxon>
        <taxon>Nematoda</taxon>
        <taxon>Chromadorea</taxon>
        <taxon>Rhabditida</taxon>
        <taxon>Rhabditina</taxon>
        <taxon>Rhabditomorpha</taxon>
        <taxon>Strongyloidea</taxon>
        <taxon>Ancylostomatidae</taxon>
        <taxon>Bunostominae</taxon>
        <taxon>Necator</taxon>
    </lineage>
</organism>
<proteinExistence type="predicted"/>
<keyword evidence="3 4" id="KW-0443">Lipid metabolism</keyword>
<dbReference type="Proteomes" id="UP001303046">
    <property type="component" value="Unassembled WGS sequence"/>
</dbReference>
<protein>
    <recommendedName>
        <fullName evidence="5">PNPLA domain-containing protein</fullName>
    </recommendedName>
</protein>
<reference evidence="6 7" key="1">
    <citation type="submission" date="2023-08" db="EMBL/GenBank/DDBJ databases">
        <title>A Necator americanus chromosomal reference genome.</title>
        <authorList>
            <person name="Ilik V."/>
            <person name="Petrzelkova K.J."/>
            <person name="Pardy F."/>
            <person name="Fuh T."/>
            <person name="Niatou-Singa F.S."/>
            <person name="Gouil Q."/>
            <person name="Baker L."/>
            <person name="Ritchie M.E."/>
            <person name="Jex A.R."/>
            <person name="Gazzola D."/>
            <person name="Li H."/>
            <person name="Toshio Fujiwara R."/>
            <person name="Zhan B."/>
            <person name="Aroian R.V."/>
            <person name="Pafco B."/>
            <person name="Schwarz E.M."/>
        </authorList>
    </citation>
    <scope>NUCLEOTIDE SEQUENCE [LARGE SCALE GENOMIC DNA]</scope>
    <source>
        <strain evidence="6 7">Aroian</strain>
        <tissue evidence="6">Whole animal</tissue>
    </source>
</reference>
<dbReference type="PANTHER" id="PTHR24185:SF1">
    <property type="entry name" value="CALCIUM-INDEPENDENT PHOSPHOLIPASE A2-GAMMA"/>
    <property type="match status" value="1"/>
</dbReference>
<feature type="active site" description="Proton acceptor" evidence="4">
    <location>
        <position position="423"/>
    </location>
</feature>
<feature type="short sequence motif" description="DGA/G" evidence="4">
    <location>
        <begin position="423"/>
        <end position="425"/>
    </location>
</feature>
<evidence type="ECO:0000313" key="6">
    <source>
        <dbReference type="EMBL" id="KAK6748342.1"/>
    </source>
</evidence>
<dbReference type="Pfam" id="PF01734">
    <property type="entry name" value="Patatin"/>
    <property type="match status" value="1"/>
</dbReference>
<sequence>MCGAMASCLLGGVMRRRDDVTCGDRSVFLIPFSSFPWGGWLAMVPQGALGLRSCSYAQRHLSLSVMAHGGVPTQIGPQNDSTTTTSYVGYLSGAINAILAKTTAATQVLGLKSETESKGPSKAVVTETSEGGAPTKAQFLKHTFKKRISRTEVTNKTRALVKKLLVAETSSSKLLRIQELSSHIISYPPTRIIAAQKPRLIADLLTIVTSPDSSPELRAEARQCLTLCGCQPAVKSKGVSLLSIDGGGTRGMMGLEVLEQFERISGKKICELFDHVIGVSTGSIIASLLVGKGYTIKECRDVYMDVSKKLFSQNRLTGVSGIVLNHSYYDTKKWVKMLKEVIGEDLTIIETSKYPVPRLSIVASIVNSPVLQPFVFRNYEPPAGRDSHYLGSTAHHLWQAIQASAAAPLYFEEVQLGNFLLQDGGVIANNPTAIGIHEAKLLWPEERFHCVVSVGNGRSVCDLESEEDAAPSSLSSLQKFNRIVDSATNTEGVHMCMHDLLDENVYFRLNPYMTFPYGLDEIDPKKLEQMQNDAKLYVRRNALKIEDAVSRLLEKPHLLQRTMRWFEEWMDRRGMYSPR</sequence>
<keyword evidence="7" id="KW-1185">Reference proteome</keyword>